<accession>A0A8S5TCQ7</accession>
<proteinExistence type="predicted"/>
<protein>
    <submittedName>
        <fullName evidence="1">Uncharacterized protein</fullName>
    </submittedName>
</protein>
<reference evidence="1" key="1">
    <citation type="journal article" date="2021" name="Proc. Natl. Acad. Sci. U.S.A.">
        <title>A Catalog of Tens of Thousands of Viruses from Human Metagenomes Reveals Hidden Associations with Chronic Diseases.</title>
        <authorList>
            <person name="Tisza M.J."/>
            <person name="Buck C.B."/>
        </authorList>
    </citation>
    <scope>NUCLEOTIDE SEQUENCE</scope>
    <source>
        <strain evidence="1">Ctesc4</strain>
    </source>
</reference>
<organism evidence="1">
    <name type="scientific">Phage sp. ctesc4</name>
    <dbReference type="NCBI Taxonomy" id="2828008"/>
    <lineage>
        <taxon>Viruses</taxon>
    </lineage>
</organism>
<name>A0A8S5TCQ7_9VIRU</name>
<sequence>MTREEKIKETLIGKQVTRIEQKDAFTVEVTLDDGVILTLAGNEGGCCCGNGDWAITELLSDSEKPSGRVMNAWVDDRIDMDEDLGEIWGPITVFIMVEGREYPLVEFNGFDNGWYGHGFYANVTRITSPDQTCTITL</sequence>
<evidence type="ECO:0000313" key="1">
    <source>
        <dbReference type="EMBL" id="DAF61092.1"/>
    </source>
</evidence>
<dbReference type="EMBL" id="BK032802">
    <property type="protein sequence ID" value="DAF61092.1"/>
    <property type="molecule type" value="Genomic_DNA"/>
</dbReference>